<dbReference type="GO" id="GO:0005524">
    <property type="term" value="F:ATP binding"/>
    <property type="evidence" value="ECO:0007669"/>
    <property type="project" value="UniProtKB-KW"/>
</dbReference>
<gene>
    <name evidence="2" type="ORF">GCM10009745_39020</name>
</gene>
<organism evidence="2 3">
    <name type="scientific">Kribbella yunnanensis</name>
    <dbReference type="NCBI Taxonomy" id="190194"/>
    <lineage>
        <taxon>Bacteria</taxon>
        <taxon>Bacillati</taxon>
        <taxon>Actinomycetota</taxon>
        <taxon>Actinomycetes</taxon>
        <taxon>Propionibacteriales</taxon>
        <taxon>Kribbellaceae</taxon>
        <taxon>Kribbella</taxon>
    </lineage>
</organism>
<name>A0ABP4TL37_9ACTN</name>
<dbReference type="EMBL" id="BAAANF010000013">
    <property type="protein sequence ID" value="GAA1689952.1"/>
    <property type="molecule type" value="Genomic_DNA"/>
</dbReference>
<feature type="domain" description="Orc1-like AAA ATPase" evidence="1">
    <location>
        <begin position="188"/>
        <end position="335"/>
    </location>
</feature>
<comment type="caution">
    <text evidence="2">The sequence shown here is derived from an EMBL/GenBank/DDBJ whole genome shotgun (WGS) entry which is preliminary data.</text>
</comment>
<proteinExistence type="predicted"/>
<dbReference type="InterPro" id="IPR041664">
    <property type="entry name" value="AAA_16"/>
</dbReference>
<dbReference type="Proteomes" id="UP001500280">
    <property type="component" value="Unassembled WGS sequence"/>
</dbReference>
<accession>A0ABP4TL37</accession>
<dbReference type="RefSeq" id="WP_344153567.1">
    <property type="nucleotide sequence ID" value="NZ_BAAANF010000013.1"/>
</dbReference>
<keyword evidence="2" id="KW-0067">ATP-binding</keyword>
<dbReference type="Pfam" id="PF13191">
    <property type="entry name" value="AAA_16"/>
    <property type="match status" value="1"/>
</dbReference>
<reference evidence="3" key="1">
    <citation type="journal article" date="2019" name="Int. J. Syst. Evol. Microbiol.">
        <title>The Global Catalogue of Microorganisms (GCM) 10K type strain sequencing project: providing services to taxonomists for standard genome sequencing and annotation.</title>
        <authorList>
            <consortium name="The Broad Institute Genomics Platform"/>
            <consortium name="The Broad Institute Genome Sequencing Center for Infectious Disease"/>
            <person name="Wu L."/>
            <person name="Ma J."/>
        </authorList>
    </citation>
    <scope>NUCLEOTIDE SEQUENCE [LARGE SCALE GENOMIC DNA]</scope>
    <source>
        <strain evidence="3">JCM 14307</strain>
    </source>
</reference>
<keyword evidence="2" id="KW-0547">Nucleotide-binding</keyword>
<dbReference type="InterPro" id="IPR027417">
    <property type="entry name" value="P-loop_NTPase"/>
</dbReference>
<keyword evidence="3" id="KW-1185">Reference proteome</keyword>
<evidence type="ECO:0000313" key="2">
    <source>
        <dbReference type="EMBL" id="GAA1689952.1"/>
    </source>
</evidence>
<evidence type="ECO:0000313" key="3">
    <source>
        <dbReference type="Proteomes" id="UP001500280"/>
    </source>
</evidence>
<dbReference type="SUPFAM" id="SSF52540">
    <property type="entry name" value="P-loop containing nucleoside triphosphate hydrolases"/>
    <property type="match status" value="1"/>
</dbReference>
<evidence type="ECO:0000259" key="1">
    <source>
        <dbReference type="Pfam" id="PF13191"/>
    </source>
</evidence>
<sequence>MTQYDEVLPNRAVAEQPPIVAQGIDQARVYAALSGPFDPVQALRCIDEVETAGPSELTAIAAGLSQACDTILSAVTGQWLMRGAERRRILKGLAADDRVQSAVAWRWEKEPDQPAEDLLNAIEAVGIFTADAIATAVRDHPDREVLERLALGLGRAGSLAPAYEQVPRVNAALTHLDLVAATNQDRGFFGRQAEIARIVRWLGNAVAGQPASALYVDGLPGIGKSALLEEVAATLLGRDDEWVVVRFDFDRAGLDVLDSVGLTLEFARQVSAQLPGSEERIQQARQRVANAPLLKGEGQERVPEELGPVLANALSSPPRRIFLTLDTLEVLRARGETHPVRLFDWLNQLATVLNVPIAIVGAGRGGALDGTSPHVEDQIPLTGLDADSADHLLARLDVDPESWADLRTIADGNPLALRLAAKFANEHGTQDLPKARGRGELAVPYLYRFILSRLDDEALKKLAVPGLVVRLINADVIREVVGPRVGLKGLSAARAAELFETLASQHWLVEPAVGGFVRHRKDMRSVLLPLLYDAEPAKSAGIDRAAAKWFGARPETWCAVESAYHQLQLMRRRSAVPPIDPAVLAQFDPATIAELPKVAQDVVLLSQGERSTSYRGERTAPGRALDPNAVAELRAMNERSDWPEANYIYDRAYADASFDPTGPDAIPAITFLWRSGRWREARDLLTRHGGWVRGGAGHPFEPEESAAFIDLMCRLEMGAEFDFDTCVQALRDDPDAGRNAMRSALESTAGLANGALRFAFQRAGVEIERSIKTYDVVVSAATCWRPGITGPAFSGGSPGLERIVAHTGPLDVDNADALVLAARSFATLSPFADLVSTMSQLPDHQYLGPWMTSVGEGLDRLGFLAPDGSGWWHNFGTAQALQVLADLGLLAEAVGAAAFLHEDADLRLVGMAAERWRRTTAGSWSYGSKAKPKGWARAVDVSIADRLTALQDRPDQYGAAKAQLEAWCPGFAADDVLGLLQRRAPKVFRAARDEQDVMCAAKVLLRRYVPSAFVPPVAVLLQRRRYKI</sequence>
<dbReference type="Gene3D" id="3.40.50.300">
    <property type="entry name" value="P-loop containing nucleotide triphosphate hydrolases"/>
    <property type="match status" value="1"/>
</dbReference>
<protein>
    <submittedName>
        <fullName evidence="2">ATP-binding protein</fullName>
    </submittedName>
</protein>